<evidence type="ECO:0000313" key="3">
    <source>
        <dbReference type="EMBL" id="KAB6338895.1"/>
    </source>
</evidence>
<proteinExistence type="predicted"/>
<feature type="compositionally biased region" description="Acidic residues" evidence="1">
    <location>
        <begin position="112"/>
        <end position="122"/>
    </location>
</feature>
<dbReference type="EMBL" id="WDCP01000028">
    <property type="protein sequence ID" value="KAB6338895.1"/>
    <property type="molecule type" value="Genomic_DNA"/>
</dbReference>
<comment type="caution">
    <text evidence="4">The sequence shown here is derived from an EMBL/GenBank/DDBJ whole genome shotgun (WGS) entry which is preliminary data.</text>
</comment>
<dbReference type="Pfam" id="PF19808">
    <property type="entry name" value="DUF6291"/>
    <property type="match status" value="1"/>
</dbReference>
<reference evidence="4" key="2">
    <citation type="journal article" date="2018" name="BMC Genomics">
        <title>Whole genome sequencing and function prediction of 133 gut anaerobes isolated from chicken caecum in pure cultures.</title>
        <authorList>
            <person name="Medvecky M."/>
            <person name="Cejkova D."/>
            <person name="Polansky O."/>
            <person name="Karasova D."/>
            <person name="Kubasova T."/>
            <person name="Cizek A."/>
            <person name="Rychlik I."/>
        </authorList>
    </citation>
    <scope>NUCLEOTIDE SEQUENCE</scope>
    <source>
        <strain evidence="4">An109</strain>
    </source>
</reference>
<evidence type="ECO:0000313" key="4">
    <source>
        <dbReference type="EMBL" id="OUQ67431.1"/>
    </source>
</evidence>
<feature type="domain" description="DUF6291" evidence="2">
    <location>
        <begin position="5"/>
        <end position="83"/>
    </location>
</feature>
<dbReference type="EMBL" id="NFLW01000023">
    <property type="protein sequence ID" value="OUQ67431.1"/>
    <property type="molecule type" value="Genomic_DNA"/>
</dbReference>
<gene>
    <name evidence="4" type="ORF">B5E52_12560</name>
    <name evidence="3" type="ORF">GAZ43_13120</name>
</gene>
<feature type="compositionally biased region" description="Basic and acidic residues" evidence="1">
    <location>
        <begin position="82"/>
        <end position="94"/>
    </location>
</feature>
<dbReference type="AlphaFoldDB" id="A0A1Y4VBI5"/>
<evidence type="ECO:0000256" key="1">
    <source>
        <dbReference type="SAM" id="MobiDB-lite"/>
    </source>
</evidence>
<dbReference type="InterPro" id="IPR046258">
    <property type="entry name" value="DUF6291"/>
</dbReference>
<feature type="compositionally biased region" description="Basic and acidic residues" evidence="1">
    <location>
        <begin position="123"/>
        <end position="143"/>
    </location>
</feature>
<feature type="region of interest" description="Disordered" evidence="1">
    <location>
        <begin position="70"/>
        <end position="143"/>
    </location>
</feature>
<dbReference type="Proteomes" id="UP000438288">
    <property type="component" value="Unassembled WGS sequence"/>
</dbReference>
<sequence length="270" mass="30875">MERNSFIFYKGWREAIKDLPDDVRLEIYESIIEYATTGNLRGLKPMANIAFNFIKIDIDRDTEKYMSIVERNKSNGSKGGRPKSENPKEPKEPTKPTGLFGNPKEPTKPDNDNEYDNDYVDDNDSHLKKKETSPKGESKKDELSLFPEEKIDWGGLMDYFNSTFKGKLPAIKSIDAKRKKAIKARVAQYGKQAVFDVFQLVLDSPFLLGQNDKNWRCTFDWIFKSANFTKILEGNYNGKRTDTAATRRESVSSLTDLAEKLLQSSMPQEG</sequence>
<reference evidence="5" key="1">
    <citation type="submission" date="2017-04" db="EMBL/GenBank/DDBJ databases">
        <title>Function of individual gut microbiota members based on whole genome sequencing of pure cultures obtained from chicken caecum.</title>
        <authorList>
            <person name="Medvecky M."/>
            <person name="Cejkova D."/>
            <person name="Polansky O."/>
            <person name="Karasova D."/>
            <person name="Kubasova T."/>
            <person name="Cizek A."/>
            <person name="Rychlik I."/>
        </authorList>
    </citation>
    <scope>NUCLEOTIDE SEQUENCE [LARGE SCALE GENOMIC DNA]</scope>
    <source>
        <strain evidence="5">An109</strain>
    </source>
</reference>
<name>A0A1Y4VBI5_9BACE</name>
<protein>
    <recommendedName>
        <fullName evidence="2">DUF6291 domain-containing protein</fullName>
    </recommendedName>
</protein>
<organism evidence="4 5">
    <name type="scientific">Bacteroides xylanisolvens</name>
    <dbReference type="NCBI Taxonomy" id="371601"/>
    <lineage>
        <taxon>Bacteria</taxon>
        <taxon>Pseudomonadati</taxon>
        <taxon>Bacteroidota</taxon>
        <taxon>Bacteroidia</taxon>
        <taxon>Bacteroidales</taxon>
        <taxon>Bacteroidaceae</taxon>
        <taxon>Bacteroides</taxon>
    </lineage>
</organism>
<accession>A0A1Y4VBI5</accession>
<dbReference type="Proteomes" id="UP000196036">
    <property type="component" value="Unassembled WGS sequence"/>
</dbReference>
<dbReference type="RefSeq" id="WP_004314099.1">
    <property type="nucleotide sequence ID" value="NZ_CABKPA010000034.1"/>
</dbReference>
<evidence type="ECO:0000313" key="6">
    <source>
        <dbReference type="Proteomes" id="UP000438288"/>
    </source>
</evidence>
<evidence type="ECO:0000313" key="5">
    <source>
        <dbReference type="Proteomes" id="UP000196036"/>
    </source>
</evidence>
<evidence type="ECO:0000259" key="2">
    <source>
        <dbReference type="Pfam" id="PF19808"/>
    </source>
</evidence>
<reference evidence="3 6" key="3">
    <citation type="journal article" date="2019" name="Nat. Med.">
        <title>A library of human gut bacterial isolates paired with longitudinal multiomics data enables mechanistic microbiome research.</title>
        <authorList>
            <person name="Poyet M."/>
            <person name="Groussin M."/>
            <person name="Gibbons S.M."/>
            <person name="Avila-Pacheco J."/>
            <person name="Jiang X."/>
            <person name="Kearney S.M."/>
            <person name="Perrotta A.R."/>
            <person name="Berdy B."/>
            <person name="Zhao S."/>
            <person name="Lieberman T.D."/>
            <person name="Swanson P.K."/>
            <person name="Smith M."/>
            <person name="Roesemann S."/>
            <person name="Alexander J.E."/>
            <person name="Rich S.A."/>
            <person name="Livny J."/>
            <person name="Vlamakis H."/>
            <person name="Clish C."/>
            <person name="Bullock K."/>
            <person name="Deik A."/>
            <person name="Scott J."/>
            <person name="Pierce K.A."/>
            <person name="Xavier R.J."/>
            <person name="Alm E.J."/>
        </authorList>
    </citation>
    <scope>NUCLEOTIDE SEQUENCE [LARGE SCALE GENOMIC DNA]</scope>
    <source>
        <strain evidence="3 6">BIOML-A16</strain>
    </source>
</reference>